<evidence type="ECO:0000256" key="11">
    <source>
        <dbReference type="PROSITE-ProRule" id="PRU01191"/>
    </source>
</evidence>
<dbReference type="OrthoDB" id="812756at2759"/>
<dbReference type="SUPFAM" id="SSF57667">
    <property type="entry name" value="beta-beta-alpha zinc fingers"/>
    <property type="match status" value="1"/>
</dbReference>
<reference evidence="13" key="1">
    <citation type="submission" date="2022-11" db="EMBL/GenBank/DDBJ databases">
        <authorList>
            <person name="Hyden B.L."/>
            <person name="Feng K."/>
            <person name="Yates T."/>
            <person name="Jawdy S."/>
            <person name="Smart L.B."/>
            <person name="Muchero W."/>
        </authorList>
    </citation>
    <scope>NUCLEOTIDE SEQUENCE</scope>
    <source>
        <tissue evidence="13">Shoot tip</tissue>
    </source>
</reference>
<dbReference type="GO" id="GO:0046983">
    <property type="term" value="F:protein dimerization activity"/>
    <property type="evidence" value="ECO:0007669"/>
    <property type="project" value="InterPro"/>
</dbReference>
<evidence type="ECO:0000313" key="14">
    <source>
        <dbReference type="Proteomes" id="UP001151529"/>
    </source>
</evidence>
<evidence type="ECO:0000256" key="9">
    <source>
        <dbReference type="ARBA" id="ARBA00023242"/>
    </source>
</evidence>
<keyword evidence="8" id="KW-0804">Transcription</keyword>
<organism evidence="13 14">
    <name type="scientific">Salix viminalis</name>
    <name type="common">Common osier</name>
    <name type="synonym">Basket willow</name>
    <dbReference type="NCBI Taxonomy" id="40686"/>
    <lineage>
        <taxon>Eukaryota</taxon>
        <taxon>Viridiplantae</taxon>
        <taxon>Streptophyta</taxon>
        <taxon>Embryophyta</taxon>
        <taxon>Tracheophyta</taxon>
        <taxon>Spermatophyta</taxon>
        <taxon>Magnoliopsida</taxon>
        <taxon>eudicotyledons</taxon>
        <taxon>Gunneridae</taxon>
        <taxon>Pentapetalae</taxon>
        <taxon>rosids</taxon>
        <taxon>fabids</taxon>
        <taxon>Malpighiales</taxon>
        <taxon>Salicaceae</taxon>
        <taxon>Saliceae</taxon>
        <taxon>Salix</taxon>
    </lineage>
</organism>
<dbReference type="PROSITE" id="PS50985">
    <property type="entry name" value="GRAS"/>
    <property type="match status" value="1"/>
</dbReference>
<evidence type="ECO:0000259" key="12">
    <source>
        <dbReference type="PROSITE" id="PS50808"/>
    </source>
</evidence>
<dbReference type="Pfam" id="PF02892">
    <property type="entry name" value="zf-BED"/>
    <property type="match status" value="1"/>
</dbReference>
<sequence length="1309" mass="151205">MADLLFNKLVESAKAIEGGNLDVAESLLKEIRCLVSTEPNIATRKVVKNFAEALVRRVNGLHPRYPLPLVPSSNLEDFYNYVFYPFYWFSYFTTAHAIHSFRSSGNKPLHVIDFSVMLYTSLWYDLMRDLASQPGGLPSFRLTSIVPKLSRSFDYLQQIRCKLTRAAERLRVDFELRQVVANNAKEIIECCESTVRRTREDEMIVVRWSFSLHKLLSQEGALEKVLSKMKDLKPDIMIIVEQEADHNGSDFMDRFVKSFQYYSTIFHSLEEDKFYRDVDGMELWKRNFRRQIGNVVACEGIDRVERHESLHQWQERLLHAGFHPMQQWWNNDRLIFQLKYRIQEKDGHPMLYRHDCPLLVTSVWKHSDPSQFSNGPVTLQDVTMFSPDEKSDLMTSSESDSEDEQADYREDNMLSPRGFLMNQIAASANLHDILEYVCHVHKFPLALTWISHREEGNANSNEKRILQIEDMACYVNSCWKNRFVDGYLECYIKEGQGIAGKALQSNLHFVPRISQLDVVDYPFLDYANKYSLHSAVAIKLTRTYTSTSFNDFVVEFFLPPHLKESSEQHLSINGLLRTLQKKCGHLWKLWCMETNKLDGYRGMLGEVGECSIPPAAFSGSSQLVLSDGVPSMNEIMELDIFNQTSDGMETHEPLDQEIREQYAMAAPAINAGIELPSNGNASAIRNMPISKQRKVSRVWEGFMKHEGKHGEAWAICKYCNKRYRAESTRGTSNLHKHLQKCLSKRQGGAEQQSSPLVESGDLITSSVQRNLVLDQEGSHLNIARMMIKHGYPLDMVQHEFFRTFVENLQPMFKLHSKDMVEADVLVVYRQEKEKLIKCFDNLSCLFCLTIELLSSDDRNMTYCCLTLHFIDDEWEQKKKILAFRNLQGDYDADTIQEIIKSVIIEWSIGKNLHFIWLNIAPPNDQMNGELKSKLSDQDSLINGDACFLYSYNQIAHLLIQDGLFKIKSVLCKIRESIAYFNGAQDKREMFQKAVNQLKLQDKQKASLDVPGRCDTTFSMLENALDFRNAFAYLEQTDGDFRVNPSVEEWNTATIILDCLKKLILQESVRNASTGVELYFLNVCCIYKNLIQWRRSQHTFVRSIADRMLVRFDEFWNKFGLALGILTILNPCFKLDVVEYGYGQIYGRDANLFLPELHNDLKRVYHRYANDSSNPAASTSTLADVNCCASFNPTSEYMFQGFRVWRKHKYESNSLDSQKVELDQYYLEQPPENLSEDYNVLEWWHANAPRFPILGRMARDFFAIPISTIVSESSAAEEAVKMSSTFNDARPEIIEALVCVRDWLESPEKK</sequence>
<dbReference type="InterPro" id="IPR036236">
    <property type="entry name" value="Znf_C2H2_sf"/>
</dbReference>
<evidence type="ECO:0000256" key="2">
    <source>
        <dbReference type="ARBA" id="ARBA00011738"/>
    </source>
</evidence>
<comment type="subcellular location">
    <subcellularLocation>
        <location evidence="1">Nucleus</location>
    </subcellularLocation>
</comment>
<evidence type="ECO:0000256" key="4">
    <source>
        <dbReference type="ARBA" id="ARBA00022771"/>
    </source>
</evidence>
<evidence type="ECO:0000256" key="3">
    <source>
        <dbReference type="ARBA" id="ARBA00022723"/>
    </source>
</evidence>
<dbReference type="PANTHER" id="PTHR46481">
    <property type="entry name" value="ZINC FINGER BED DOMAIN-CONTAINING PROTEIN 4"/>
    <property type="match status" value="1"/>
</dbReference>
<dbReference type="Proteomes" id="UP001151529">
    <property type="component" value="Chromosome 16"/>
</dbReference>
<dbReference type="EMBL" id="JAPFFL010000001">
    <property type="protein sequence ID" value="KAJ6749561.1"/>
    <property type="molecule type" value="Genomic_DNA"/>
</dbReference>
<dbReference type="Pfam" id="PF22922">
    <property type="entry name" value="GAF_NLP"/>
    <property type="match status" value="1"/>
</dbReference>
<dbReference type="Pfam" id="PF05699">
    <property type="entry name" value="Dimer_Tnp_hAT"/>
    <property type="match status" value="1"/>
</dbReference>
<keyword evidence="3" id="KW-0479">Metal-binding</keyword>
<dbReference type="InterPro" id="IPR003656">
    <property type="entry name" value="Znf_BED"/>
</dbReference>
<keyword evidence="9" id="KW-0539">Nucleus</keyword>
<evidence type="ECO:0000256" key="6">
    <source>
        <dbReference type="ARBA" id="ARBA00023015"/>
    </source>
</evidence>
<dbReference type="GO" id="GO:0008270">
    <property type="term" value="F:zinc ion binding"/>
    <property type="evidence" value="ECO:0007669"/>
    <property type="project" value="UniProtKB-KW"/>
</dbReference>
<dbReference type="Pfam" id="PF03514">
    <property type="entry name" value="GRAS"/>
    <property type="match status" value="1"/>
</dbReference>
<dbReference type="SMART" id="SM00614">
    <property type="entry name" value="ZnF_BED"/>
    <property type="match status" value="1"/>
</dbReference>
<keyword evidence="6" id="KW-0805">Transcription regulation</keyword>
<evidence type="ECO:0000256" key="10">
    <source>
        <dbReference type="PROSITE-ProRule" id="PRU00027"/>
    </source>
</evidence>
<evidence type="ECO:0000256" key="1">
    <source>
        <dbReference type="ARBA" id="ARBA00004123"/>
    </source>
</evidence>
<name>A0A9Q0ZWT1_SALVM</name>
<dbReference type="GO" id="GO:0003677">
    <property type="term" value="F:DNA binding"/>
    <property type="evidence" value="ECO:0007669"/>
    <property type="project" value="UniProtKB-KW"/>
</dbReference>
<dbReference type="Pfam" id="PF14372">
    <property type="entry name" value="hAT-like_RNase-H"/>
    <property type="match status" value="1"/>
</dbReference>
<feature type="domain" description="BED-type" evidence="12">
    <location>
        <begin position="693"/>
        <end position="745"/>
    </location>
</feature>
<evidence type="ECO:0000313" key="13">
    <source>
        <dbReference type="EMBL" id="KAJ6749561.1"/>
    </source>
</evidence>
<feature type="region of interest" description="SAW" evidence="11">
    <location>
        <begin position="297"/>
        <end position="376"/>
    </location>
</feature>
<evidence type="ECO:0000256" key="8">
    <source>
        <dbReference type="ARBA" id="ARBA00023163"/>
    </source>
</evidence>
<dbReference type="InterPro" id="IPR012337">
    <property type="entry name" value="RNaseH-like_sf"/>
</dbReference>
<dbReference type="PROSITE" id="PS50808">
    <property type="entry name" value="ZF_BED"/>
    <property type="match status" value="1"/>
</dbReference>
<comment type="caution">
    <text evidence="13">The sequence shown here is derived from an EMBL/GenBank/DDBJ whole genome shotgun (WGS) entry which is preliminary data.</text>
</comment>
<dbReference type="InterPro" id="IPR005202">
    <property type="entry name" value="TF_GRAS"/>
</dbReference>
<dbReference type="InterPro" id="IPR055081">
    <property type="entry name" value="NLP1-9_GAF"/>
</dbReference>
<keyword evidence="7" id="KW-0238">DNA-binding</keyword>
<accession>A0A9Q0ZWT1</accession>
<keyword evidence="5" id="KW-0862">Zinc</keyword>
<feature type="short sequence motif" description="VHIID" evidence="11">
    <location>
        <begin position="109"/>
        <end position="113"/>
    </location>
</feature>
<dbReference type="InterPro" id="IPR052035">
    <property type="entry name" value="ZnF_BED_domain_contain"/>
</dbReference>
<dbReference type="PANTHER" id="PTHR46481:SF10">
    <property type="entry name" value="ZINC FINGER BED DOMAIN-CONTAINING PROTEIN 39"/>
    <property type="match status" value="1"/>
</dbReference>
<reference evidence="13" key="2">
    <citation type="journal article" date="2023" name="Int. J. Mol. Sci.">
        <title>De Novo Assembly and Annotation of 11 Diverse Shrub Willow (Salix) Genomes Reveals Novel Gene Organization in Sex-Linked Regions.</title>
        <authorList>
            <person name="Hyden B."/>
            <person name="Feng K."/>
            <person name="Yates T.B."/>
            <person name="Jawdy S."/>
            <person name="Cereghino C."/>
            <person name="Smart L.B."/>
            <person name="Muchero W."/>
        </authorList>
    </citation>
    <scope>NUCLEOTIDE SEQUENCE [LARGE SCALE GENOMIC DNA]</scope>
    <source>
        <tissue evidence="13">Shoot tip</tissue>
    </source>
</reference>
<evidence type="ECO:0000256" key="5">
    <source>
        <dbReference type="ARBA" id="ARBA00022833"/>
    </source>
</evidence>
<comment type="subunit">
    <text evidence="2">Homodimer.</text>
</comment>
<dbReference type="GO" id="GO:0009791">
    <property type="term" value="P:post-embryonic development"/>
    <property type="evidence" value="ECO:0007669"/>
    <property type="project" value="UniProtKB-ARBA"/>
</dbReference>
<protein>
    <recommendedName>
        <fullName evidence="12">BED-type domain-containing protein</fullName>
    </recommendedName>
</protein>
<dbReference type="GO" id="GO:0005634">
    <property type="term" value="C:nucleus"/>
    <property type="evidence" value="ECO:0007669"/>
    <property type="project" value="UniProtKB-SubCell"/>
</dbReference>
<dbReference type="InterPro" id="IPR025525">
    <property type="entry name" value="hAT-like_transposase_RNase-H"/>
</dbReference>
<dbReference type="SUPFAM" id="SSF53098">
    <property type="entry name" value="Ribonuclease H-like"/>
    <property type="match status" value="1"/>
</dbReference>
<comment type="caution">
    <text evidence="11">Lacks conserved residue(s) required for the propagation of feature annotation.</text>
</comment>
<proteinExistence type="inferred from homology"/>
<keyword evidence="14" id="KW-1185">Reference proteome</keyword>
<keyword evidence="4 10" id="KW-0863">Zinc-finger</keyword>
<dbReference type="InterPro" id="IPR008906">
    <property type="entry name" value="HATC_C_dom"/>
</dbReference>
<evidence type="ECO:0000256" key="7">
    <source>
        <dbReference type="ARBA" id="ARBA00023125"/>
    </source>
</evidence>
<gene>
    <name evidence="13" type="ORF">OIU85_000223</name>
</gene>
<feature type="short sequence motif" description="LXXLL motif" evidence="11">
    <location>
        <begin position="212"/>
        <end position="216"/>
    </location>
</feature>
<comment type="similarity">
    <text evidence="11">Belongs to the GRAS family.</text>
</comment>